<organism evidence="1 2">
    <name type="scientific">Bipolaris oryzae ATCC 44560</name>
    <dbReference type="NCBI Taxonomy" id="930090"/>
    <lineage>
        <taxon>Eukaryota</taxon>
        <taxon>Fungi</taxon>
        <taxon>Dikarya</taxon>
        <taxon>Ascomycota</taxon>
        <taxon>Pezizomycotina</taxon>
        <taxon>Dothideomycetes</taxon>
        <taxon>Pleosporomycetidae</taxon>
        <taxon>Pleosporales</taxon>
        <taxon>Pleosporineae</taxon>
        <taxon>Pleosporaceae</taxon>
        <taxon>Bipolaris</taxon>
    </lineage>
</organism>
<dbReference type="EMBL" id="KI964306">
    <property type="protein sequence ID" value="EUC39613.1"/>
    <property type="molecule type" value="Genomic_DNA"/>
</dbReference>
<dbReference type="GeneID" id="19118224"/>
<accession>W6YQ19</accession>
<proteinExistence type="predicted"/>
<gene>
    <name evidence="1" type="ORF">COCMIDRAFT_10311</name>
</gene>
<dbReference type="HOGENOM" id="CLU_2885441_0_0_1"/>
<name>W6YQ19_COCMI</name>
<evidence type="ECO:0000313" key="1">
    <source>
        <dbReference type="EMBL" id="EUC39613.1"/>
    </source>
</evidence>
<dbReference type="KEGG" id="bor:COCMIDRAFT_10311"/>
<reference evidence="1 2" key="1">
    <citation type="journal article" date="2013" name="PLoS Genet.">
        <title>Comparative genome structure, secondary metabolite, and effector coding capacity across Cochliobolus pathogens.</title>
        <authorList>
            <person name="Condon B.J."/>
            <person name="Leng Y."/>
            <person name="Wu D."/>
            <person name="Bushley K.E."/>
            <person name="Ohm R.A."/>
            <person name="Otillar R."/>
            <person name="Martin J."/>
            <person name="Schackwitz W."/>
            <person name="Grimwood J."/>
            <person name="MohdZainudin N."/>
            <person name="Xue C."/>
            <person name="Wang R."/>
            <person name="Manning V.A."/>
            <person name="Dhillon B."/>
            <person name="Tu Z.J."/>
            <person name="Steffenson B.J."/>
            <person name="Salamov A."/>
            <person name="Sun H."/>
            <person name="Lowry S."/>
            <person name="LaButti K."/>
            <person name="Han J."/>
            <person name="Copeland A."/>
            <person name="Lindquist E."/>
            <person name="Barry K."/>
            <person name="Schmutz J."/>
            <person name="Baker S.E."/>
            <person name="Ciuffetti L.M."/>
            <person name="Grigoriev I.V."/>
            <person name="Zhong S."/>
            <person name="Turgeon B.G."/>
        </authorList>
    </citation>
    <scope>NUCLEOTIDE SEQUENCE [LARGE SCALE GENOMIC DNA]</scope>
    <source>
        <strain evidence="1 2">ATCC 44560</strain>
    </source>
</reference>
<protein>
    <submittedName>
        <fullName evidence="1">Uncharacterized protein</fullName>
    </submittedName>
</protein>
<keyword evidence="2" id="KW-1185">Reference proteome</keyword>
<sequence length="63" mass="6805">MLSRTRGREGGQGIIDVVLKRQGLALDLDPGGRAVPRLPLLVSKSKLKLTAITIRQAGVDRRS</sequence>
<dbReference type="RefSeq" id="XP_007693868.1">
    <property type="nucleotide sequence ID" value="XM_007695678.1"/>
</dbReference>
<evidence type="ECO:0000313" key="2">
    <source>
        <dbReference type="Proteomes" id="UP000054032"/>
    </source>
</evidence>
<dbReference type="AlphaFoldDB" id="W6YQ19"/>
<dbReference type="Proteomes" id="UP000054032">
    <property type="component" value="Unassembled WGS sequence"/>
</dbReference>